<dbReference type="Proteomes" id="UP001054945">
    <property type="component" value="Unassembled WGS sequence"/>
</dbReference>
<dbReference type="InterPro" id="IPR032675">
    <property type="entry name" value="LRR_dom_sf"/>
</dbReference>
<sequence length="143" mass="16420">EIPDFRAIRSSLKILAMDNSRLTQLRGDNLKNLTRLWALSFVNNSITYVAGRRLSGEDTITTLYLLFNSGTENVTHFDISHNLLTYLPPVCSGPGNAWRLCGSPTTSCCTWTTSFLERTPRNYRKHPSYPRHRLDTKRIKECR</sequence>
<dbReference type="SUPFAM" id="SSF52058">
    <property type="entry name" value="L domain-like"/>
    <property type="match status" value="1"/>
</dbReference>
<dbReference type="EMBL" id="BPLR01004542">
    <property type="protein sequence ID" value="GIX95617.1"/>
    <property type="molecule type" value="Genomic_DNA"/>
</dbReference>
<evidence type="ECO:0000313" key="2">
    <source>
        <dbReference type="Proteomes" id="UP001054945"/>
    </source>
</evidence>
<comment type="caution">
    <text evidence="1">The sequence shown here is derived from an EMBL/GenBank/DDBJ whole genome shotgun (WGS) entry which is preliminary data.</text>
</comment>
<organism evidence="1 2">
    <name type="scientific">Caerostris extrusa</name>
    <name type="common">Bark spider</name>
    <name type="synonym">Caerostris bankana</name>
    <dbReference type="NCBI Taxonomy" id="172846"/>
    <lineage>
        <taxon>Eukaryota</taxon>
        <taxon>Metazoa</taxon>
        <taxon>Ecdysozoa</taxon>
        <taxon>Arthropoda</taxon>
        <taxon>Chelicerata</taxon>
        <taxon>Arachnida</taxon>
        <taxon>Araneae</taxon>
        <taxon>Araneomorphae</taxon>
        <taxon>Entelegynae</taxon>
        <taxon>Araneoidea</taxon>
        <taxon>Araneidae</taxon>
        <taxon>Caerostris</taxon>
    </lineage>
</organism>
<gene>
    <name evidence="1" type="ORF">CEXT_256151</name>
</gene>
<feature type="non-terminal residue" evidence="1">
    <location>
        <position position="1"/>
    </location>
</feature>
<keyword evidence="2" id="KW-1185">Reference proteome</keyword>
<proteinExistence type="predicted"/>
<evidence type="ECO:0000313" key="1">
    <source>
        <dbReference type="EMBL" id="GIX95617.1"/>
    </source>
</evidence>
<dbReference type="Gene3D" id="3.80.10.10">
    <property type="entry name" value="Ribonuclease Inhibitor"/>
    <property type="match status" value="1"/>
</dbReference>
<dbReference type="AlphaFoldDB" id="A0AAV4PE80"/>
<accession>A0AAV4PE80</accession>
<reference evidence="1 2" key="1">
    <citation type="submission" date="2021-06" db="EMBL/GenBank/DDBJ databases">
        <title>Caerostris extrusa draft genome.</title>
        <authorList>
            <person name="Kono N."/>
            <person name="Arakawa K."/>
        </authorList>
    </citation>
    <scope>NUCLEOTIDE SEQUENCE [LARGE SCALE GENOMIC DNA]</scope>
</reference>
<name>A0AAV4PE80_CAEEX</name>
<protein>
    <submittedName>
        <fullName evidence="1">Uncharacterized protein</fullName>
    </submittedName>
</protein>